<dbReference type="PANTHER" id="PTHR11941">
    <property type="entry name" value="ENOYL-COA HYDRATASE-RELATED"/>
    <property type="match status" value="1"/>
</dbReference>
<dbReference type="Proteomes" id="UP000053599">
    <property type="component" value="Unassembled WGS sequence"/>
</dbReference>
<dbReference type="EMBL" id="KN846952">
    <property type="protein sequence ID" value="KIV81382.1"/>
    <property type="molecule type" value="Genomic_DNA"/>
</dbReference>
<dbReference type="InterPro" id="IPR029045">
    <property type="entry name" value="ClpP/crotonase-like_dom_sf"/>
</dbReference>
<dbReference type="GO" id="GO:0005739">
    <property type="term" value="C:mitochondrion"/>
    <property type="evidence" value="ECO:0007669"/>
    <property type="project" value="TreeGrafter"/>
</dbReference>
<feature type="region of interest" description="Disordered" evidence="2">
    <location>
        <begin position="319"/>
        <end position="340"/>
    </location>
</feature>
<evidence type="ECO:0000313" key="4">
    <source>
        <dbReference type="Proteomes" id="UP000053599"/>
    </source>
</evidence>
<reference evidence="3 4" key="1">
    <citation type="submission" date="2015-01" db="EMBL/GenBank/DDBJ databases">
        <title>The Genome Sequence of Exophiala sideris CBS121828.</title>
        <authorList>
            <consortium name="The Broad Institute Genomics Platform"/>
            <person name="Cuomo C."/>
            <person name="de Hoog S."/>
            <person name="Gorbushina A."/>
            <person name="Stielow B."/>
            <person name="Teixiera M."/>
            <person name="Abouelleil A."/>
            <person name="Chapman S.B."/>
            <person name="Priest M."/>
            <person name="Young S.K."/>
            <person name="Wortman J."/>
            <person name="Nusbaum C."/>
            <person name="Birren B."/>
        </authorList>
    </citation>
    <scope>NUCLEOTIDE SEQUENCE [LARGE SCALE GENOMIC DNA]</scope>
    <source>
        <strain evidence="3 4">CBS 121828</strain>
    </source>
</reference>
<protein>
    <recommendedName>
        <fullName evidence="5">Enoyl-CoA hydratase</fullName>
    </recommendedName>
</protein>
<gene>
    <name evidence="3" type="ORF">PV11_03573</name>
</gene>
<accession>A0A0D1YEM8</accession>
<evidence type="ECO:0008006" key="5">
    <source>
        <dbReference type="Google" id="ProtNLM"/>
    </source>
</evidence>
<dbReference type="CDD" id="cd06558">
    <property type="entry name" value="crotonase-like"/>
    <property type="match status" value="1"/>
</dbReference>
<proteinExistence type="inferred from homology"/>
<dbReference type="GO" id="GO:0006635">
    <property type="term" value="P:fatty acid beta-oxidation"/>
    <property type="evidence" value="ECO:0007669"/>
    <property type="project" value="TreeGrafter"/>
</dbReference>
<dbReference type="InterPro" id="IPR001753">
    <property type="entry name" value="Enoyl-CoA_hydra/iso"/>
</dbReference>
<dbReference type="PANTHER" id="PTHR11941:SF171">
    <property type="entry name" value="SD19268P"/>
    <property type="match status" value="1"/>
</dbReference>
<evidence type="ECO:0000256" key="1">
    <source>
        <dbReference type="ARBA" id="ARBA00005254"/>
    </source>
</evidence>
<dbReference type="OrthoDB" id="410701at2759"/>
<dbReference type="SUPFAM" id="SSF52096">
    <property type="entry name" value="ClpP/crotonase"/>
    <property type="match status" value="1"/>
</dbReference>
<evidence type="ECO:0000313" key="3">
    <source>
        <dbReference type="EMBL" id="KIV81382.1"/>
    </source>
</evidence>
<sequence>MKCIRVSSVRRISHFLARPSVSVLRRTAQCYLLLRQPQSNNSQPAHQRYFTNTIQFCRATTSSPAAEESKDQPRIGCTITTQPDGSEIAKIYIANEARLNSLGSDLLQSLTKQCHDLASREKLRVVVFTGSRTTDDKVPAFCAGANIREMAALTSQDEARKFITAVRDACQALRDLPVVTMARIHGLCFGAGLELAASCDFRYATSDSKFSMPEVVLGIPSVIQARLLANIIGWQKTKELVYMGTHLDGAAAAQCGLIDQVHEGPGELDAALDEIVENLVSQGPQAMRAQKRLVKLWEESDLQTGVDAGVDSFASMWEDGGSEPKEYMKRFTERQRKPKS</sequence>
<feature type="compositionally biased region" description="Basic and acidic residues" evidence="2">
    <location>
        <begin position="322"/>
        <end position="340"/>
    </location>
</feature>
<dbReference type="STRING" id="1016849.A0A0D1YEM8"/>
<evidence type="ECO:0000256" key="2">
    <source>
        <dbReference type="SAM" id="MobiDB-lite"/>
    </source>
</evidence>
<dbReference type="HOGENOM" id="CLU_009834_7_3_1"/>
<organism evidence="3 4">
    <name type="scientific">Exophiala sideris</name>
    <dbReference type="NCBI Taxonomy" id="1016849"/>
    <lineage>
        <taxon>Eukaryota</taxon>
        <taxon>Fungi</taxon>
        <taxon>Dikarya</taxon>
        <taxon>Ascomycota</taxon>
        <taxon>Pezizomycotina</taxon>
        <taxon>Eurotiomycetes</taxon>
        <taxon>Chaetothyriomycetidae</taxon>
        <taxon>Chaetothyriales</taxon>
        <taxon>Herpotrichiellaceae</taxon>
        <taxon>Exophiala</taxon>
    </lineage>
</organism>
<dbReference type="Gene3D" id="3.90.226.10">
    <property type="entry name" value="2-enoyl-CoA Hydratase, Chain A, domain 1"/>
    <property type="match status" value="1"/>
</dbReference>
<dbReference type="Pfam" id="PF00378">
    <property type="entry name" value="ECH_1"/>
    <property type="match status" value="1"/>
</dbReference>
<dbReference type="AlphaFoldDB" id="A0A0D1YEM8"/>
<name>A0A0D1YEM8_9EURO</name>
<comment type="similarity">
    <text evidence="1">Belongs to the enoyl-CoA hydratase/isomerase family.</text>
</comment>